<accession>A0A410QE03</accession>
<keyword evidence="11" id="KW-0175">Coiled coil</keyword>
<organism evidence="13 14">
    <name type="scientific">Acidilutibacter cellobiosedens</name>
    <dbReference type="NCBI Taxonomy" id="2507161"/>
    <lineage>
        <taxon>Bacteria</taxon>
        <taxon>Bacillati</taxon>
        <taxon>Bacillota</taxon>
        <taxon>Tissierellia</taxon>
        <taxon>Tissierellales</taxon>
        <taxon>Acidilutibacteraceae</taxon>
        <taxon>Acidilutibacter</taxon>
    </lineage>
</organism>
<evidence type="ECO:0000256" key="4">
    <source>
        <dbReference type="ARBA" id="ARBA00022553"/>
    </source>
</evidence>
<evidence type="ECO:0000256" key="11">
    <source>
        <dbReference type="SAM" id="Coils"/>
    </source>
</evidence>
<comment type="similarity">
    <text evidence="2 9 10">Belongs to the heat shock protein 70 family.</text>
</comment>
<dbReference type="KEGG" id="spoa:EQM13_11455"/>
<dbReference type="PROSITE" id="PS00329">
    <property type="entry name" value="HSP70_2"/>
    <property type="match status" value="1"/>
</dbReference>
<evidence type="ECO:0000313" key="13">
    <source>
        <dbReference type="EMBL" id="QAT62159.1"/>
    </source>
</evidence>
<dbReference type="InterPro" id="IPR012725">
    <property type="entry name" value="Chaperone_DnaK"/>
</dbReference>
<keyword evidence="6 9" id="KW-0067">ATP-binding</keyword>
<feature type="compositionally biased region" description="Acidic residues" evidence="12">
    <location>
        <begin position="601"/>
        <end position="610"/>
    </location>
</feature>
<feature type="region of interest" description="Disordered" evidence="12">
    <location>
        <begin position="575"/>
        <end position="618"/>
    </location>
</feature>
<dbReference type="SUPFAM" id="SSF100934">
    <property type="entry name" value="Heat shock protein 70kD (HSP70), C-terminal subdomain"/>
    <property type="match status" value="1"/>
</dbReference>
<evidence type="ECO:0000256" key="5">
    <source>
        <dbReference type="ARBA" id="ARBA00022741"/>
    </source>
</evidence>
<protein>
    <recommendedName>
        <fullName evidence="3 9">Chaperone protein DnaK</fullName>
    </recommendedName>
    <alternativeName>
        <fullName evidence="9">HSP70</fullName>
    </alternativeName>
    <alternativeName>
        <fullName evidence="9">Heat shock 70 kDa protein</fullName>
    </alternativeName>
    <alternativeName>
        <fullName evidence="9">Heat shock protein 70</fullName>
    </alternativeName>
</protein>
<comment type="induction">
    <text evidence="9">By stress conditions e.g. heat shock.</text>
</comment>
<dbReference type="FunFam" id="2.60.34.10:FF:000014">
    <property type="entry name" value="Chaperone protein DnaK HSP70"/>
    <property type="match status" value="1"/>
</dbReference>
<dbReference type="Pfam" id="PF00012">
    <property type="entry name" value="HSP70"/>
    <property type="match status" value="2"/>
</dbReference>
<feature type="coiled-coil region" evidence="11">
    <location>
        <begin position="224"/>
        <end position="251"/>
    </location>
</feature>
<dbReference type="InterPro" id="IPR029047">
    <property type="entry name" value="HSP70_peptide-bd_sf"/>
</dbReference>
<dbReference type="Gene3D" id="3.30.420.40">
    <property type="match status" value="2"/>
</dbReference>
<evidence type="ECO:0000256" key="1">
    <source>
        <dbReference type="ARBA" id="ARBA00002290"/>
    </source>
</evidence>
<evidence type="ECO:0000313" key="14">
    <source>
        <dbReference type="Proteomes" id="UP000287969"/>
    </source>
</evidence>
<dbReference type="PRINTS" id="PR00301">
    <property type="entry name" value="HEATSHOCK70"/>
</dbReference>
<dbReference type="FunFam" id="3.30.420.40:FF:000071">
    <property type="entry name" value="Molecular chaperone DnaK"/>
    <property type="match status" value="1"/>
</dbReference>
<dbReference type="AlphaFoldDB" id="A0A410QE03"/>
<dbReference type="InterPro" id="IPR013126">
    <property type="entry name" value="Hsp_70_fam"/>
</dbReference>
<dbReference type="RefSeq" id="WP_128752719.1">
    <property type="nucleotide sequence ID" value="NZ_CP035282.1"/>
</dbReference>
<dbReference type="NCBIfam" id="TIGR02350">
    <property type="entry name" value="prok_dnaK"/>
    <property type="match status" value="1"/>
</dbReference>
<dbReference type="SUPFAM" id="SSF53067">
    <property type="entry name" value="Actin-like ATPase domain"/>
    <property type="match status" value="2"/>
</dbReference>
<keyword evidence="4 9" id="KW-0597">Phosphoprotein</keyword>
<dbReference type="Gene3D" id="3.90.640.10">
    <property type="entry name" value="Actin, Chain A, domain 4"/>
    <property type="match status" value="1"/>
</dbReference>
<dbReference type="EMBL" id="CP035282">
    <property type="protein sequence ID" value="QAT62159.1"/>
    <property type="molecule type" value="Genomic_DNA"/>
</dbReference>
<dbReference type="OrthoDB" id="9766019at2"/>
<evidence type="ECO:0000256" key="2">
    <source>
        <dbReference type="ARBA" id="ARBA00007381"/>
    </source>
</evidence>
<dbReference type="HAMAP" id="MF_00332">
    <property type="entry name" value="DnaK"/>
    <property type="match status" value="1"/>
</dbReference>
<dbReference type="SUPFAM" id="SSF100920">
    <property type="entry name" value="Heat shock protein 70kD (HSP70), peptide-binding domain"/>
    <property type="match status" value="1"/>
</dbReference>
<evidence type="ECO:0000256" key="7">
    <source>
        <dbReference type="ARBA" id="ARBA00023016"/>
    </source>
</evidence>
<dbReference type="PANTHER" id="PTHR19375">
    <property type="entry name" value="HEAT SHOCK PROTEIN 70KDA"/>
    <property type="match status" value="1"/>
</dbReference>
<dbReference type="CDD" id="cd10234">
    <property type="entry name" value="ASKHA_NBD_HSP70_DnaK-like"/>
    <property type="match status" value="1"/>
</dbReference>
<dbReference type="InterPro" id="IPR043129">
    <property type="entry name" value="ATPase_NBD"/>
</dbReference>
<evidence type="ECO:0000256" key="8">
    <source>
        <dbReference type="ARBA" id="ARBA00023186"/>
    </source>
</evidence>
<evidence type="ECO:0000256" key="10">
    <source>
        <dbReference type="RuleBase" id="RU003322"/>
    </source>
</evidence>
<dbReference type="GO" id="GO:0140662">
    <property type="term" value="F:ATP-dependent protein folding chaperone"/>
    <property type="evidence" value="ECO:0007669"/>
    <property type="project" value="InterPro"/>
</dbReference>
<reference evidence="14" key="1">
    <citation type="submission" date="2019-01" db="EMBL/GenBank/DDBJ databases">
        <title>Draft genomes of a novel of Sporanaerobacter strains.</title>
        <authorList>
            <person name="Ma S."/>
        </authorList>
    </citation>
    <scope>NUCLEOTIDE SEQUENCE [LARGE SCALE GENOMIC DNA]</scope>
    <source>
        <strain evidence="14">NJN-17</strain>
    </source>
</reference>
<dbReference type="FunFam" id="3.90.640.10:FF:000003">
    <property type="entry name" value="Molecular chaperone DnaK"/>
    <property type="match status" value="1"/>
</dbReference>
<keyword evidence="7 9" id="KW-0346">Stress response</keyword>
<keyword evidence="8 9" id="KW-0143">Chaperone</keyword>
<comment type="function">
    <text evidence="1 9">Acts as a chaperone.</text>
</comment>
<dbReference type="NCBIfam" id="NF001413">
    <property type="entry name" value="PRK00290.1"/>
    <property type="match status" value="1"/>
</dbReference>
<dbReference type="InterPro" id="IPR029048">
    <property type="entry name" value="HSP70_C_sf"/>
</dbReference>
<dbReference type="Gene3D" id="1.20.1270.10">
    <property type="match status" value="1"/>
</dbReference>
<feature type="compositionally biased region" description="Polar residues" evidence="12">
    <location>
        <begin position="575"/>
        <end position="592"/>
    </location>
</feature>
<sequence>MGKIIGIDLGTTNSCVAVMEGGETVVIANAEGNRTTPSIVAFTKDGERLIGETAKRQAITNPDRTIMSIKRKMGSDYTVNIDGKNYTPQDISAMILQKLKTDAENYLGEKVTDAVITVPAYFTDSQRQATKDAGRIAGLNVKRIINEPTAAALAYGMDKELEHQKIMVFDLGGGTFDVSILELGDGVFEVIATRGNNHLGGDDFDQILMDYIAEQFKKEHGIDLRNDKMALQRLKEAAEKAKKELSSVVTTNINLPFITMSQSGPLHLTMDITRAKFDELTRELVEKTLEPTRLALEDAKLSPNDINKVLLVGGSSRTPAVQEAVKKLIGKDPSKGVNPDECVAVGAAIQGGVLSGDVKDLLLLDVTPLSLGIETMGGVSTKLIERNTTIPTRKSQVFTTAADGQTAVDIHVLQGERPMAADNVTLGRFQLSGIPPAPRGVPQIEVTFDIDANGIVNVSAKDLGTGKEQRITITASTNLNEDEIKKKVKEAERFSEEDKKKKEGIEIRNNADSLVYQTEKTMKDMEGKISQDEKTKIEGKLQELKKALEGTDNDEIKKKSEELTTAFYSVSQKMYEQASKNQTNQGTQSSSGDGEKKDDVVDADYEVVDDDDKKDNKK</sequence>
<dbReference type="GO" id="GO:0051082">
    <property type="term" value="F:unfolded protein binding"/>
    <property type="evidence" value="ECO:0007669"/>
    <property type="project" value="InterPro"/>
</dbReference>
<gene>
    <name evidence="9 13" type="primary">dnaK</name>
    <name evidence="13" type="ORF">EQM13_11455</name>
</gene>
<dbReference type="PROSITE" id="PS00297">
    <property type="entry name" value="HSP70_1"/>
    <property type="match status" value="1"/>
</dbReference>
<keyword evidence="5 9" id="KW-0547">Nucleotide-binding</keyword>
<name>A0A410QE03_9FIRM</name>
<evidence type="ECO:0000256" key="12">
    <source>
        <dbReference type="SAM" id="MobiDB-lite"/>
    </source>
</evidence>
<evidence type="ECO:0000256" key="3">
    <source>
        <dbReference type="ARBA" id="ARBA00014415"/>
    </source>
</evidence>
<dbReference type="FunFam" id="1.20.1270.10:FF:000001">
    <property type="entry name" value="Molecular chaperone DnaK"/>
    <property type="match status" value="1"/>
</dbReference>
<evidence type="ECO:0000256" key="6">
    <source>
        <dbReference type="ARBA" id="ARBA00022840"/>
    </source>
</evidence>
<proteinExistence type="evidence at transcript level"/>
<dbReference type="GO" id="GO:0005524">
    <property type="term" value="F:ATP binding"/>
    <property type="evidence" value="ECO:0007669"/>
    <property type="project" value="UniProtKB-UniRule"/>
</dbReference>
<dbReference type="InterPro" id="IPR018181">
    <property type="entry name" value="Heat_shock_70_CS"/>
</dbReference>
<keyword evidence="14" id="KW-1185">Reference proteome</keyword>
<evidence type="ECO:0000256" key="9">
    <source>
        <dbReference type="HAMAP-Rule" id="MF_00332"/>
    </source>
</evidence>
<dbReference type="Proteomes" id="UP000287969">
    <property type="component" value="Chromosome"/>
</dbReference>
<feature type="modified residue" description="Phosphothreonine; by autocatalysis" evidence="9">
    <location>
        <position position="175"/>
    </location>
</feature>
<dbReference type="Gene3D" id="2.60.34.10">
    <property type="entry name" value="Substrate Binding Domain Of DNAk, Chain A, domain 1"/>
    <property type="match status" value="1"/>
</dbReference>